<dbReference type="SUPFAM" id="SSF46785">
    <property type="entry name" value="Winged helix' DNA-binding domain"/>
    <property type="match status" value="1"/>
</dbReference>
<geneLocation type="plasmid" evidence="6">
    <name>pCNB</name>
</geneLocation>
<dbReference type="RefSeq" id="WP_012478210.1">
    <property type="nucleotide sequence ID" value="NC_010935.1"/>
</dbReference>
<dbReference type="InterPro" id="IPR036390">
    <property type="entry name" value="WH_DNA-bd_sf"/>
</dbReference>
<dbReference type="GO" id="GO:0003700">
    <property type="term" value="F:DNA-binding transcription factor activity"/>
    <property type="evidence" value="ECO:0007669"/>
    <property type="project" value="InterPro"/>
</dbReference>
<dbReference type="Pfam" id="PF03466">
    <property type="entry name" value="LysR_substrate"/>
    <property type="match status" value="1"/>
</dbReference>
<keyword evidence="2" id="KW-0805">Transcription regulation</keyword>
<dbReference type="AlphaFoldDB" id="A7K7K6"/>
<dbReference type="PANTHER" id="PTHR30346:SF17">
    <property type="entry name" value="LYSR FAMILY TRANSCRIPTIONAL REGULATOR"/>
    <property type="match status" value="1"/>
</dbReference>
<evidence type="ECO:0000256" key="4">
    <source>
        <dbReference type="ARBA" id="ARBA00023163"/>
    </source>
</evidence>
<dbReference type="PROSITE" id="PS50931">
    <property type="entry name" value="HTH_LYSR"/>
    <property type="match status" value="1"/>
</dbReference>
<dbReference type="InterPro" id="IPR036388">
    <property type="entry name" value="WH-like_DNA-bd_sf"/>
</dbReference>
<dbReference type="PATRIC" id="fig|688245.4.peg.60"/>
<dbReference type="InterPro" id="IPR005119">
    <property type="entry name" value="LysR_subst-bd"/>
</dbReference>
<protein>
    <submittedName>
        <fullName evidence="6">Putative transcriptional regulatory protein CatR</fullName>
    </submittedName>
</protein>
<dbReference type="Pfam" id="PF00126">
    <property type="entry name" value="HTH_1"/>
    <property type="match status" value="1"/>
</dbReference>
<dbReference type="GO" id="GO:0032993">
    <property type="term" value="C:protein-DNA complex"/>
    <property type="evidence" value="ECO:0007669"/>
    <property type="project" value="TreeGrafter"/>
</dbReference>
<proteinExistence type="inferred from homology"/>
<reference evidence="6" key="4">
    <citation type="journal article" date="2007" name="Appl. Environ. Microbiol.">
        <title>Nucleotide sequence of plasmid pCNB1 from Comamonas strain CNB-1 reveals novel genetic organization and evolution for 4-chloronitrobenzene degradation.</title>
        <authorList>
            <person name="Ma Y.F."/>
            <person name="Wu J.F."/>
            <person name="Wang S.Y."/>
            <person name="Jiang C.Y."/>
            <person name="Zhang Y."/>
            <person name="Qi S.W."/>
            <person name="Liu L."/>
            <person name="Zhao G.P."/>
            <person name="Liu S.J."/>
        </authorList>
    </citation>
    <scope>NUCLEOTIDE SEQUENCE</scope>
    <source>
        <plasmid evidence="6">pCNB</plasmid>
    </source>
</reference>
<evidence type="ECO:0000259" key="5">
    <source>
        <dbReference type="PROSITE" id="PS50931"/>
    </source>
</evidence>
<dbReference type="Gene3D" id="1.10.10.10">
    <property type="entry name" value="Winged helix-like DNA-binding domain superfamily/Winged helix DNA-binding domain"/>
    <property type="match status" value="1"/>
</dbReference>
<evidence type="ECO:0000256" key="2">
    <source>
        <dbReference type="ARBA" id="ARBA00023015"/>
    </source>
</evidence>
<name>A7K7K6_COMTE</name>
<sequence>MGLILIAQTARVQYRLSPFQYLQGIFIMELRHLRYFAAVARELNFGRAAQQLHIAQPPLSRQIRQLEEELGAELFDRKARPLRLTPAGQFFHTQTLQLLERIGDVCAMTERMARGARPWFGIGFVPSALYGLLPEVIRRFRMAQPSVEVGLIELTTVLQIDALKAGRIDVGFGRLSLSDPRISGEVVSEEAMVVALPTGHPLARRKRLSLAQLAREPLLLYPAKPRPSYADQVLEVFRSHGIQPTISLEANELQTVIGLVVSGIGYALVPESVQGLRRDGVDYVPLSDKGSRSPIIMNIRAGDASPLLAEFQALVMAVSRELSKT</sequence>
<dbReference type="PRINTS" id="PR00039">
    <property type="entry name" value="HTHLYSR"/>
</dbReference>
<dbReference type="SUPFAM" id="SSF53850">
    <property type="entry name" value="Periplasmic binding protein-like II"/>
    <property type="match status" value="1"/>
</dbReference>
<feature type="domain" description="HTH lysR-type" evidence="5">
    <location>
        <begin position="28"/>
        <end position="85"/>
    </location>
</feature>
<reference evidence="6" key="2">
    <citation type="journal article" date="2006" name="Appl. Environ. Microbiol.">
        <title>Novel partial reductive pathway for 4-chloronitrobenzene and nitrobenzene degradation in Comamonas sp. strain CNB-1.</title>
        <authorList>
            <person name="Wu J.F."/>
            <person name="Jiang C.Y."/>
            <person name="Wang B.J."/>
            <person name="Ma Y.F."/>
            <person name="Liu Z.P."/>
            <person name="Liu S.J."/>
        </authorList>
    </citation>
    <scope>NUCLEOTIDE SEQUENCE</scope>
    <source>
        <plasmid evidence="6">pCNB</plasmid>
    </source>
</reference>
<reference evidence="6" key="3">
    <citation type="submission" date="2006-10" db="EMBL/GenBank/DDBJ databases">
        <authorList>
            <person name="Ma Y."/>
            <person name="Liu L."/>
            <person name="Wang S."/>
            <person name="Wu J."/>
            <person name="Zhao G."/>
            <person name="Liu S."/>
        </authorList>
    </citation>
    <scope>NUCLEOTIDE SEQUENCE</scope>
    <source>
        <plasmid evidence="6">pCNB</plasmid>
    </source>
</reference>
<evidence type="ECO:0000256" key="1">
    <source>
        <dbReference type="ARBA" id="ARBA00009437"/>
    </source>
</evidence>
<keyword evidence="3" id="KW-0238">DNA-binding</keyword>
<evidence type="ECO:0000313" key="6">
    <source>
        <dbReference type="EMBL" id="ABM06230.1"/>
    </source>
</evidence>
<evidence type="ECO:0000256" key="3">
    <source>
        <dbReference type="ARBA" id="ARBA00023125"/>
    </source>
</evidence>
<accession>A7K7K6</accession>
<dbReference type="GO" id="GO:0003677">
    <property type="term" value="F:DNA binding"/>
    <property type="evidence" value="ECO:0007669"/>
    <property type="project" value="UniProtKB-KW"/>
</dbReference>
<comment type="similarity">
    <text evidence="1">Belongs to the LysR transcriptional regulatory family.</text>
</comment>
<dbReference type="InterPro" id="IPR000847">
    <property type="entry name" value="LysR_HTH_N"/>
</dbReference>
<organism evidence="6">
    <name type="scientific">Comamonas testosteroni CNB-1</name>
    <dbReference type="NCBI Taxonomy" id="543891"/>
    <lineage>
        <taxon>Bacteria</taxon>
        <taxon>Pseudomonadati</taxon>
        <taxon>Pseudomonadota</taxon>
        <taxon>Betaproteobacteria</taxon>
        <taxon>Burkholderiales</taxon>
        <taxon>Comamonadaceae</taxon>
        <taxon>Comamonas</taxon>
    </lineage>
</organism>
<dbReference type="CDD" id="cd08445">
    <property type="entry name" value="PBP2_BenM_CatM_CatR"/>
    <property type="match status" value="1"/>
</dbReference>
<dbReference type="EMBL" id="EF079106">
    <property type="protein sequence ID" value="ABM06230.1"/>
    <property type="molecule type" value="Genomic_DNA"/>
</dbReference>
<keyword evidence="4" id="KW-0804">Transcription</keyword>
<dbReference type="PANTHER" id="PTHR30346">
    <property type="entry name" value="TRANSCRIPTIONAL DUAL REGULATOR HCAR-RELATED"/>
    <property type="match status" value="1"/>
</dbReference>
<reference evidence="6" key="1">
    <citation type="journal article" date="2005" name="Arch. Microbiol.">
        <title>A novel 2-aminophenol 1,6-dioxygenase involved in the degradation of p-chloronitrobenzene by Comamonas strain CNB-1: purification, properties, genetic cloning and expression in Escherichia coli.</title>
        <authorList>
            <person name="Wu J.F."/>
            <person name="Sun C.W."/>
            <person name="Jiang C.Y."/>
            <person name="Liu Z.P."/>
            <person name="Liu S.J."/>
        </authorList>
    </citation>
    <scope>NUCLEOTIDE SEQUENCE</scope>
    <source>
        <plasmid evidence="6">pCNB</plasmid>
    </source>
</reference>
<keyword evidence="6" id="KW-0614">Plasmid</keyword>
<dbReference type="FunFam" id="1.10.10.10:FF:000001">
    <property type="entry name" value="LysR family transcriptional regulator"/>
    <property type="match status" value="1"/>
</dbReference>
<dbReference type="Gene3D" id="3.40.190.10">
    <property type="entry name" value="Periplasmic binding protein-like II"/>
    <property type="match status" value="2"/>
</dbReference>